<dbReference type="GO" id="GO:0003676">
    <property type="term" value="F:nucleic acid binding"/>
    <property type="evidence" value="ECO:0007669"/>
    <property type="project" value="InterPro"/>
</dbReference>
<evidence type="ECO:0000313" key="2">
    <source>
        <dbReference type="EMBL" id="PWW77056.1"/>
    </source>
</evidence>
<organism evidence="2 3">
    <name type="scientific">Tuber magnatum</name>
    <name type="common">white Piedmont truffle</name>
    <dbReference type="NCBI Taxonomy" id="42249"/>
    <lineage>
        <taxon>Eukaryota</taxon>
        <taxon>Fungi</taxon>
        <taxon>Dikarya</taxon>
        <taxon>Ascomycota</taxon>
        <taxon>Pezizomycotina</taxon>
        <taxon>Pezizomycetes</taxon>
        <taxon>Pezizales</taxon>
        <taxon>Tuberaceae</taxon>
        <taxon>Tuber</taxon>
    </lineage>
</organism>
<protein>
    <recommendedName>
        <fullName evidence="1">DDE-1 domain-containing protein</fullName>
    </recommendedName>
</protein>
<evidence type="ECO:0000259" key="1">
    <source>
        <dbReference type="Pfam" id="PF03184"/>
    </source>
</evidence>
<dbReference type="OrthoDB" id="2441347at2759"/>
<sequence>TYITLIYFPPNTTTFLQLLDAGIIASFKAANRYYYAQFMVQYFNFHGEASSKLDILQAIHLIADSWESVVASTITHFWAKAGITK</sequence>
<comment type="caution">
    <text evidence="2">The sequence shown here is derived from an EMBL/GenBank/DDBJ whole genome shotgun (WGS) entry which is preliminary data.</text>
</comment>
<accession>A0A317SUH4</accession>
<dbReference type="InterPro" id="IPR004875">
    <property type="entry name" value="DDE_SF_endonuclease_dom"/>
</dbReference>
<gene>
    <name evidence="2" type="ORF">C7212DRAFT_133835</name>
</gene>
<dbReference type="Pfam" id="PF03184">
    <property type="entry name" value="DDE_1"/>
    <property type="match status" value="1"/>
</dbReference>
<dbReference type="AlphaFoldDB" id="A0A317SUH4"/>
<dbReference type="EMBL" id="PYWC01000028">
    <property type="protein sequence ID" value="PWW77056.1"/>
    <property type="molecule type" value="Genomic_DNA"/>
</dbReference>
<feature type="non-terminal residue" evidence="2">
    <location>
        <position position="1"/>
    </location>
</feature>
<feature type="non-terminal residue" evidence="2">
    <location>
        <position position="85"/>
    </location>
</feature>
<feature type="domain" description="DDE-1" evidence="1">
    <location>
        <begin position="3"/>
        <end position="78"/>
    </location>
</feature>
<dbReference type="Proteomes" id="UP000246991">
    <property type="component" value="Unassembled WGS sequence"/>
</dbReference>
<proteinExistence type="predicted"/>
<evidence type="ECO:0000313" key="3">
    <source>
        <dbReference type="Proteomes" id="UP000246991"/>
    </source>
</evidence>
<reference evidence="2 3" key="1">
    <citation type="submission" date="2018-03" db="EMBL/GenBank/DDBJ databases">
        <title>Genomes of Pezizomycetes fungi and the evolution of truffles.</title>
        <authorList>
            <person name="Murat C."/>
            <person name="Payen T."/>
            <person name="Noel B."/>
            <person name="Kuo A."/>
            <person name="Martin F.M."/>
        </authorList>
    </citation>
    <scope>NUCLEOTIDE SEQUENCE [LARGE SCALE GENOMIC DNA]</scope>
    <source>
        <strain evidence="2">091103-1</strain>
    </source>
</reference>
<name>A0A317SUH4_9PEZI</name>
<keyword evidence="3" id="KW-1185">Reference proteome</keyword>
<dbReference type="STRING" id="42249.A0A317SUH4"/>